<name>A0A166KG64_9AGAM</name>
<protein>
    <recommendedName>
        <fullName evidence="4">C2H2-type domain-containing protein</fullName>
    </recommendedName>
</protein>
<feature type="compositionally biased region" description="Acidic residues" evidence="1">
    <location>
        <begin position="1182"/>
        <end position="1195"/>
    </location>
</feature>
<evidence type="ECO:0008006" key="4">
    <source>
        <dbReference type="Google" id="ProtNLM"/>
    </source>
</evidence>
<dbReference type="AlphaFoldDB" id="A0A166KG64"/>
<feature type="compositionally biased region" description="Acidic residues" evidence="1">
    <location>
        <begin position="1218"/>
        <end position="1232"/>
    </location>
</feature>
<proteinExistence type="predicted"/>
<evidence type="ECO:0000313" key="3">
    <source>
        <dbReference type="Proteomes" id="UP000076532"/>
    </source>
</evidence>
<evidence type="ECO:0000313" key="2">
    <source>
        <dbReference type="EMBL" id="KZP21873.1"/>
    </source>
</evidence>
<reference evidence="2 3" key="1">
    <citation type="journal article" date="2016" name="Mol. Biol. Evol.">
        <title>Comparative Genomics of Early-Diverging Mushroom-Forming Fungi Provides Insights into the Origins of Lignocellulose Decay Capabilities.</title>
        <authorList>
            <person name="Nagy L.G."/>
            <person name="Riley R."/>
            <person name="Tritt A."/>
            <person name="Adam C."/>
            <person name="Daum C."/>
            <person name="Floudas D."/>
            <person name="Sun H."/>
            <person name="Yadav J.S."/>
            <person name="Pangilinan J."/>
            <person name="Larsson K.H."/>
            <person name="Matsuura K."/>
            <person name="Barry K."/>
            <person name="Labutti K."/>
            <person name="Kuo R."/>
            <person name="Ohm R.A."/>
            <person name="Bhattacharya S.S."/>
            <person name="Shirouzu T."/>
            <person name="Yoshinaga Y."/>
            <person name="Martin F.M."/>
            <person name="Grigoriev I.V."/>
            <person name="Hibbett D.S."/>
        </authorList>
    </citation>
    <scope>NUCLEOTIDE SEQUENCE [LARGE SCALE GENOMIC DNA]</scope>
    <source>
        <strain evidence="2 3">CBS 109695</strain>
    </source>
</reference>
<feature type="region of interest" description="Disordered" evidence="1">
    <location>
        <begin position="866"/>
        <end position="885"/>
    </location>
</feature>
<organism evidence="2 3">
    <name type="scientific">Athelia psychrophila</name>
    <dbReference type="NCBI Taxonomy" id="1759441"/>
    <lineage>
        <taxon>Eukaryota</taxon>
        <taxon>Fungi</taxon>
        <taxon>Dikarya</taxon>
        <taxon>Basidiomycota</taxon>
        <taxon>Agaricomycotina</taxon>
        <taxon>Agaricomycetes</taxon>
        <taxon>Agaricomycetidae</taxon>
        <taxon>Atheliales</taxon>
        <taxon>Atheliaceae</taxon>
        <taxon>Athelia</taxon>
    </lineage>
</organism>
<gene>
    <name evidence="2" type="ORF">FIBSPDRAFT_739941</name>
</gene>
<dbReference type="OrthoDB" id="2687259at2759"/>
<dbReference type="EMBL" id="KV417544">
    <property type="protein sequence ID" value="KZP21873.1"/>
    <property type="molecule type" value="Genomic_DNA"/>
</dbReference>
<sequence length="1232" mass="139265">MDQDEGSFKCSCGRGFIRQGPLSTHRKTCSGNQKRLAGVLQSTKNILASRKKRRCEALAGSLSIATSAGVANPILPVNPGPDDDASLAQRRTRRATQLPMRLRDFIPSALTELPQAALHEGTSPPASSQPLTRRIINTSKNIFGLFRQYTTRIPNHDPEELVDLESLTETATRTDTTDDGQDIPASNSSFYPFPNKSSFQLSEWYWSDGAQKSQSSFKKMVGIVTSSDFKPEDVKDTKWDKMNKILGQNDFDKGAAPADDSPLANGAEDAGWRKKTISIQVPFHRRSKSPGPKEFQVGDFYYRSLIAVLREKLANSEDDQQFHYQPYELRWQPGGGNVDAATERVYGELYTSPAFLDAHNELQDIPGEPGCTLERVVAGLMFSSDATQLTMFGTAKLWPCYLYFGNESKYRRCKPTCKLCNHVAYFQTLPDNFKDFATEHSGSRGPTKRLTTHCRRELYHAQWECLLDDEFLEAYKHGIVVECCDGIKRRFFPRIFTYSADYPEKVIISSIRDKGQCPCPRCLVSFSELEELGTPADMARRVDLIRVDDENNQKKVRAARKLILSQNHAISSEAVEAQLKASSLTPTDNTFSKQLAPLGFDIYSTLVVDLMHEFELGVWKGLFVHLLRILSAHSKASGYNSVNELDCRFRQIPSFGRDTIRRFSNNVSELKQLAARDYEDLLQCAIPVFDGLLPEPHNTAVLSLLYTCREWHGLAKLRMHTDTTLKLMDNETSTLGIRLRSFANVTCEAFDTKELQREVAAWNRRQGQKKNLQPTRSSDTDRAPGARQKKYHLRTIKHHFLGDNVNHIRRFGTTDSISTEPGELEHRTPKNRFVRTSGKTFVKQMTRIERREARIRRIRAKLYNGKKHASEAPVPQGPAAHHHIGTSQNSYQHIGTLLRQYSGDPAIKDFLPKLKRNILPRLISRVKAAHEAQQTCDVPDPANCDADRAVIIKDDRIFSHNIFRVNYTSYDVRRLQDVVNARSTHCNIMMLCHSDNDSSSSKFRYGRVIGTYHCKAIYTGPGMVNHQSYTFEFLWVRWYDEIGQAGTGWKHSRLCRMRFAPLHDDDAFDIIDPADVLRGCHILPRFSLGKRLSSGIGLSQLAQDASDWTEYFLNRFVDRDMLMRYHFGLGVGHVYSHSTSPPVLDTINEVNEEPTTASGSQITSVLSLVRDVASHSANLEAGGDEVDQSDEDSSSDDAKSMSLGSDQDSDTQFNEAMSDWDEELIAEEMYEE</sequence>
<evidence type="ECO:0000256" key="1">
    <source>
        <dbReference type="SAM" id="MobiDB-lite"/>
    </source>
</evidence>
<dbReference type="InterPro" id="IPR041078">
    <property type="entry name" value="Plavaka"/>
</dbReference>
<keyword evidence="3" id="KW-1185">Reference proteome</keyword>
<dbReference type="Pfam" id="PF18759">
    <property type="entry name" value="Plavaka"/>
    <property type="match status" value="1"/>
</dbReference>
<feature type="region of interest" description="Disordered" evidence="1">
    <location>
        <begin position="762"/>
        <end position="788"/>
    </location>
</feature>
<accession>A0A166KG64</accession>
<feature type="region of interest" description="Disordered" evidence="1">
    <location>
        <begin position="1177"/>
        <end position="1232"/>
    </location>
</feature>
<dbReference type="STRING" id="436010.A0A166KG64"/>
<dbReference type="Proteomes" id="UP000076532">
    <property type="component" value="Unassembled WGS sequence"/>
</dbReference>